<feature type="compositionally biased region" description="Polar residues" evidence="11">
    <location>
        <begin position="291"/>
        <end position="300"/>
    </location>
</feature>
<dbReference type="PANTHER" id="PTHR16515">
    <property type="entry name" value="PR DOMAIN ZINC FINGER PROTEIN"/>
    <property type="match status" value="1"/>
</dbReference>
<dbReference type="SMART" id="SM00355">
    <property type="entry name" value="ZnF_C2H2"/>
    <property type="match status" value="6"/>
</dbReference>
<feature type="domain" description="C2H2-type" evidence="12">
    <location>
        <begin position="59"/>
        <end position="86"/>
    </location>
</feature>
<keyword evidence="9" id="KW-0539">Nucleus</keyword>
<keyword evidence="7" id="KW-0238">DNA-binding</keyword>
<feature type="region of interest" description="Disordered" evidence="11">
    <location>
        <begin position="239"/>
        <end position="435"/>
    </location>
</feature>
<evidence type="ECO:0000313" key="14">
    <source>
        <dbReference type="Proteomes" id="UP001107558"/>
    </source>
</evidence>
<dbReference type="PROSITE" id="PS00028">
    <property type="entry name" value="ZINC_FINGER_C2H2_1"/>
    <property type="match status" value="5"/>
</dbReference>
<feature type="region of interest" description="Disordered" evidence="11">
    <location>
        <begin position="115"/>
        <end position="142"/>
    </location>
</feature>
<dbReference type="InterPro" id="IPR013087">
    <property type="entry name" value="Znf_C2H2_type"/>
</dbReference>
<feature type="region of interest" description="Disordered" evidence="11">
    <location>
        <begin position="193"/>
        <end position="227"/>
    </location>
</feature>
<evidence type="ECO:0000313" key="13">
    <source>
        <dbReference type="EMBL" id="KAG5684084.1"/>
    </source>
</evidence>
<reference evidence="13" key="1">
    <citation type="submission" date="2021-03" db="EMBL/GenBank/DDBJ databases">
        <title>Chromosome level genome of the anhydrobiotic midge Polypedilum vanderplanki.</title>
        <authorList>
            <person name="Yoshida Y."/>
            <person name="Kikawada T."/>
            <person name="Gusev O."/>
        </authorList>
    </citation>
    <scope>NUCLEOTIDE SEQUENCE</scope>
    <source>
        <strain evidence="13">NIAS01</strain>
        <tissue evidence="13">Whole body or cell culture</tissue>
    </source>
</reference>
<keyword evidence="2" id="KW-0479">Metal-binding</keyword>
<evidence type="ECO:0000256" key="2">
    <source>
        <dbReference type="ARBA" id="ARBA00022723"/>
    </source>
</evidence>
<evidence type="ECO:0000256" key="1">
    <source>
        <dbReference type="ARBA" id="ARBA00004123"/>
    </source>
</evidence>
<keyword evidence="6" id="KW-0805">Transcription regulation</keyword>
<dbReference type="GO" id="GO:0005634">
    <property type="term" value="C:nucleus"/>
    <property type="evidence" value="ECO:0007669"/>
    <property type="project" value="UniProtKB-SubCell"/>
</dbReference>
<keyword evidence="3" id="KW-0677">Repeat</keyword>
<evidence type="ECO:0000256" key="10">
    <source>
        <dbReference type="PROSITE-ProRule" id="PRU00042"/>
    </source>
</evidence>
<feature type="compositionally biased region" description="Polar residues" evidence="11">
    <location>
        <begin position="385"/>
        <end position="401"/>
    </location>
</feature>
<gene>
    <name evidence="13" type="ORF">PVAND_013333</name>
</gene>
<comment type="subcellular location">
    <subcellularLocation>
        <location evidence="1">Nucleus</location>
    </subcellularLocation>
</comment>
<dbReference type="SUPFAM" id="SSF57667">
    <property type="entry name" value="beta-beta-alpha zinc fingers"/>
    <property type="match status" value="4"/>
</dbReference>
<dbReference type="GO" id="GO:0006355">
    <property type="term" value="P:regulation of DNA-templated transcription"/>
    <property type="evidence" value="ECO:0007669"/>
    <property type="project" value="UniProtKB-ARBA"/>
</dbReference>
<evidence type="ECO:0000256" key="3">
    <source>
        <dbReference type="ARBA" id="ARBA00022737"/>
    </source>
</evidence>
<dbReference type="FunFam" id="3.30.160.60:FF:000159">
    <property type="entry name" value="Mds1 and evi1 complex locus protein"/>
    <property type="match status" value="1"/>
</dbReference>
<dbReference type="PANTHER" id="PTHR16515:SF59">
    <property type="entry name" value="PR DOMAIN ZINC FINGER PROTEIN 1"/>
    <property type="match status" value="1"/>
</dbReference>
<proteinExistence type="predicted"/>
<keyword evidence="4 10" id="KW-0863">Zinc-finger</keyword>
<protein>
    <recommendedName>
        <fullName evidence="12">C2H2-type domain-containing protein</fullName>
    </recommendedName>
</protein>
<keyword evidence="8" id="KW-0804">Transcription</keyword>
<dbReference type="FunFam" id="3.30.160.60:FF:000929">
    <property type="entry name" value="Uncharacterized protein, isoform B"/>
    <property type="match status" value="1"/>
</dbReference>
<dbReference type="InterPro" id="IPR050331">
    <property type="entry name" value="Zinc_finger"/>
</dbReference>
<evidence type="ECO:0000256" key="9">
    <source>
        <dbReference type="ARBA" id="ARBA00023242"/>
    </source>
</evidence>
<dbReference type="FunFam" id="3.30.160.60:FF:000112">
    <property type="entry name" value="Mds1 and evi1 complex locus protein"/>
    <property type="match status" value="1"/>
</dbReference>
<feature type="domain" description="C2H2-type" evidence="12">
    <location>
        <begin position="88"/>
        <end position="119"/>
    </location>
</feature>
<name>A0A9J6CQC0_POLVA</name>
<dbReference type="FunFam" id="3.30.160.60:FF:000126">
    <property type="entry name" value="Mds1 and evi1 complex locus protein"/>
    <property type="match status" value="1"/>
</dbReference>
<dbReference type="AlphaFoldDB" id="A0A9J6CQC0"/>
<feature type="compositionally biased region" description="Low complexity" evidence="11">
    <location>
        <begin position="402"/>
        <end position="423"/>
    </location>
</feature>
<evidence type="ECO:0000256" key="8">
    <source>
        <dbReference type="ARBA" id="ARBA00023163"/>
    </source>
</evidence>
<dbReference type="Gene3D" id="3.30.160.60">
    <property type="entry name" value="Classic Zinc Finger"/>
    <property type="match status" value="5"/>
</dbReference>
<organism evidence="13 14">
    <name type="scientific">Polypedilum vanderplanki</name>
    <name type="common">Sleeping chironomid midge</name>
    <dbReference type="NCBI Taxonomy" id="319348"/>
    <lineage>
        <taxon>Eukaryota</taxon>
        <taxon>Metazoa</taxon>
        <taxon>Ecdysozoa</taxon>
        <taxon>Arthropoda</taxon>
        <taxon>Hexapoda</taxon>
        <taxon>Insecta</taxon>
        <taxon>Pterygota</taxon>
        <taxon>Neoptera</taxon>
        <taxon>Endopterygota</taxon>
        <taxon>Diptera</taxon>
        <taxon>Nematocera</taxon>
        <taxon>Chironomoidea</taxon>
        <taxon>Chironomidae</taxon>
        <taxon>Chironominae</taxon>
        <taxon>Polypedilum</taxon>
        <taxon>Polypedilum</taxon>
    </lineage>
</organism>
<feature type="compositionally biased region" description="Polar residues" evidence="11">
    <location>
        <begin position="195"/>
        <end position="219"/>
    </location>
</feature>
<evidence type="ECO:0000256" key="7">
    <source>
        <dbReference type="ARBA" id="ARBA00023125"/>
    </source>
</evidence>
<dbReference type="FunFam" id="3.30.160.60:FF:000150">
    <property type="entry name" value="Mds1 and evi1 complex locus protein"/>
    <property type="match status" value="1"/>
</dbReference>
<feature type="domain" description="C2H2-type" evidence="12">
    <location>
        <begin position="575"/>
        <end position="602"/>
    </location>
</feature>
<comment type="caution">
    <text evidence="13">The sequence shown here is derived from an EMBL/GenBank/DDBJ whole genome shotgun (WGS) entry which is preliminary data.</text>
</comment>
<dbReference type="InterPro" id="IPR036236">
    <property type="entry name" value="Znf_C2H2_sf"/>
</dbReference>
<dbReference type="EMBL" id="JADBJN010000001">
    <property type="protein sequence ID" value="KAG5684084.1"/>
    <property type="molecule type" value="Genomic_DNA"/>
</dbReference>
<evidence type="ECO:0000259" key="12">
    <source>
        <dbReference type="PROSITE" id="PS50157"/>
    </source>
</evidence>
<evidence type="ECO:0000256" key="11">
    <source>
        <dbReference type="SAM" id="MobiDB-lite"/>
    </source>
</evidence>
<dbReference type="PROSITE" id="PS50157">
    <property type="entry name" value="ZINC_FINGER_C2H2_2"/>
    <property type="match status" value="6"/>
</dbReference>
<evidence type="ECO:0000256" key="6">
    <source>
        <dbReference type="ARBA" id="ARBA00023015"/>
    </source>
</evidence>
<feature type="compositionally biased region" description="Basic and acidic residues" evidence="11">
    <location>
        <begin position="326"/>
        <end position="339"/>
    </location>
</feature>
<keyword evidence="14" id="KW-1185">Reference proteome</keyword>
<dbReference type="GO" id="GO:0003677">
    <property type="term" value="F:DNA binding"/>
    <property type="evidence" value="ECO:0007669"/>
    <property type="project" value="UniProtKB-KW"/>
</dbReference>
<feature type="compositionally biased region" description="Polar residues" evidence="11">
    <location>
        <begin position="308"/>
        <end position="325"/>
    </location>
</feature>
<evidence type="ECO:0000256" key="4">
    <source>
        <dbReference type="ARBA" id="ARBA00022771"/>
    </source>
</evidence>
<feature type="compositionally biased region" description="Low complexity" evidence="11">
    <location>
        <begin position="123"/>
        <end position="136"/>
    </location>
</feature>
<dbReference type="GO" id="GO:0008270">
    <property type="term" value="F:zinc ion binding"/>
    <property type="evidence" value="ECO:0007669"/>
    <property type="project" value="UniProtKB-KW"/>
</dbReference>
<accession>A0A9J6CQC0</accession>
<keyword evidence="5" id="KW-0862">Zinc</keyword>
<feature type="domain" description="C2H2-type" evidence="12">
    <location>
        <begin position="31"/>
        <end position="58"/>
    </location>
</feature>
<dbReference type="Proteomes" id="UP001107558">
    <property type="component" value="Chromosome 1"/>
</dbReference>
<dbReference type="Pfam" id="PF00096">
    <property type="entry name" value="zf-C2H2"/>
    <property type="match status" value="6"/>
</dbReference>
<dbReference type="OrthoDB" id="9368434at2759"/>
<feature type="compositionally biased region" description="Low complexity" evidence="11">
    <location>
        <begin position="241"/>
        <end position="257"/>
    </location>
</feature>
<feature type="domain" description="C2H2-type" evidence="12">
    <location>
        <begin position="518"/>
        <end position="545"/>
    </location>
</feature>
<evidence type="ECO:0000256" key="5">
    <source>
        <dbReference type="ARBA" id="ARBA00022833"/>
    </source>
</evidence>
<feature type="domain" description="C2H2-type" evidence="12">
    <location>
        <begin position="546"/>
        <end position="574"/>
    </location>
</feature>
<sequence length="691" mass="76608">MNLNNQNNYEFTDPSNLQRHIRTHHVGARSHACPECGKTFATSSGLKQHTHIHSSVKPFQCEVCLKAYTQFSNLCRHKRMHADCRMQIKCNKCGQSFSTVTSLSKHKRFCDSTNSGSNLVGNQPSSQTQHQNSTTTAMTTPPNPFLMFRNSPFFPPGMASYPGLQGIFPPSPAQAPHFPLFLPKHHFEMPCLDVDNTTPTKANNKMSPSQADEASTNLRPSPARPAPLSVQNLINKHEKSLSNNNNSSSLNNFNYNSSKRKSTTTDTDESESTSSPVRKIHSNRIKDERNGTATTKNGMDNLNRKCSFPTSLDMSNEIKSNNQSDADIKDETNESHSEQPLDLSVTKKRRRIRQSPSPSPLMMTAAAETSDEHETSQSPKIDVQKITSSPLQLQNSDEQQASRSPSISPRSCSPPTTHTSAPSSPGPQPHQMAYPRPIHPLLLDAMYRPGGLNPFQPPFPFLGPNFRAGFDLLNRNGGNFPAKTFHDALMSAGGLSSTPNSASLLAGAAVSGKNKDRYSCKFCGKNFPRSANLTRHLRTHTGEQPYSCKYCERSFSISSNLQRHVRNIHNKERPFKCPLCERCFGQQTNLDRHLKKHEADAAGISVSLADSPSSNEAEREDSYFDEIRSFMGKVTHYSGNPHLYAPLAMTNVDADLDEAGSSSDNDLINIEHEHNDKDTINNNNDRIEVTT</sequence>